<evidence type="ECO:0000256" key="2">
    <source>
        <dbReference type="ARBA" id="ARBA00022729"/>
    </source>
</evidence>
<accession>A0ABS3DHF7</accession>
<feature type="domain" description="DUF7151" evidence="4">
    <location>
        <begin position="31"/>
        <end position="74"/>
    </location>
</feature>
<dbReference type="PROSITE" id="PS51257">
    <property type="entry name" value="PROKAR_LIPOPROTEIN"/>
    <property type="match status" value="1"/>
</dbReference>
<organism evidence="5 6">
    <name type="scientific">Corallococcus macrosporus</name>
    <dbReference type="NCBI Taxonomy" id="35"/>
    <lineage>
        <taxon>Bacteria</taxon>
        <taxon>Pseudomonadati</taxon>
        <taxon>Myxococcota</taxon>
        <taxon>Myxococcia</taxon>
        <taxon>Myxococcales</taxon>
        <taxon>Cystobacterineae</taxon>
        <taxon>Myxococcaceae</taxon>
        <taxon>Corallococcus</taxon>
    </lineage>
</organism>
<dbReference type="InterPro" id="IPR055575">
    <property type="entry name" value="DUF7151"/>
</dbReference>
<name>A0ABS3DHF7_9BACT</name>
<gene>
    <name evidence="5" type="ORF">JYK02_24855</name>
</gene>
<comment type="subcellular location">
    <subcellularLocation>
        <location evidence="1">Cell envelope</location>
    </subcellularLocation>
</comment>
<keyword evidence="2" id="KW-0732">Signal</keyword>
<evidence type="ECO:0000259" key="4">
    <source>
        <dbReference type="Pfam" id="PF23657"/>
    </source>
</evidence>
<dbReference type="Pfam" id="PF23657">
    <property type="entry name" value="DUF7151"/>
    <property type="match status" value="2"/>
</dbReference>
<comment type="caution">
    <text evidence="5">The sequence shown here is derived from an EMBL/GenBank/DDBJ whole genome shotgun (WGS) entry which is preliminary data.</text>
</comment>
<dbReference type="PANTHER" id="PTHR31018">
    <property type="entry name" value="SPORULATION-SPECIFIC PROTEIN-RELATED"/>
    <property type="match status" value="1"/>
</dbReference>
<sequence length="626" mass="65642">MRWTRGSWLALCLVVAGCEPIEFSAGQRPALSRIVPEPPGAACAHGGQAVQTGVDQDGDGTLEPHEVTGTDYLCDKAPGDVPVLVRTEVLPPGDACPDGGQLTRAGIDLDGDGVLEDAEVTRQVHACTVRAPVRTRLRPIGSVFSCSSNGSLLEAGEDTDGDGALDDAEVQAAHVFCMADSSQVRHAIQPEPAGGLCGRAGTRVDAYVDLDGDGQLTPGGQERRVTLTVCQPARVHDGDYRVSGPEDLAALRGVTRVDGDLQVTTDALGTVHLPELSAVMGTLRIVSNLQLTDVQLPALRFARNIELSYNSALETASIGAATGFPVLVDEEVRIQDDPLLASLDGLSMLAPRKGLSVGNVPRVETLSFPHVTALSHSFSVMEATALKSLSLPGLRSAGYVALSTNEALTSLEGLSELQAANEVSLTRLPALDSLTGLKRLQSVQVLMVEQMPGLKTVTFSQPLRVDHLELRDNPALEQVGPFPPAFRVTTSLRLSGNALLHALTPLPNLVTLDVLEVSRNPVLTDLGALGALVRVGQLDVLQNGQLQDLSALSGLRELTGLAVQDNPSLQALGLDGLTSVAGGFVVRDNPLLPSCLARQLADRAHEGPQAERLISGNDDAATCAAP</sequence>
<evidence type="ECO:0000256" key="3">
    <source>
        <dbReference type="ARBA" id="ARBA00023180"/>
    </source>
</evidence>
<dbReference type="PANTHER" id="PTHR31018:SF3">
    <property type="entry name" value="RECEPTOR PROTEIN-TYROSINE KINASE"/>
    <property type="match status" value="1"/>
</dbReference>
<dbReference type="SUPFAM" id="SSF52058">
    <property type="entry name" value="L domain-like"/>
    <property type="match status" value="2"/>
</dbReference>
<proteinExistence type="predicted"/>
<evidence type="ECO:0000256" key="1">
    <source>
        <dbReference type="ARBA" id="ARBA00004196"/>
    </source>
</evidence>
<dbReference type="Gene3D" id="3.80.10.10">
    <property type="entry name" value="Ribonuclease Inhibitor"/>
    <property type="match status" value="1"/>
</dbReference>
<evidence type="ECO:0000313" key="5">
    <source>
        <dbReference type="EMBL" id="MBN8230749.1"/>
    </source>
</evidence>
<dbReference type="InterPro" id="IPR018247">
    <property type="entry name" value="EF_Hand_1_Ca_BS"/>
</dbReference>
<dbReference type="InterPro" id="IPR051648">
    <property type="entry name" value="CWI-Assembly_Regulator"/>
</dbReference>
<dbReference type="InterPro" id="IPR032675">
    <property type="entry name" value="LRR_dom_sf"/>
</dbReference>
<keyword evidence="6" id="KW-1185">Reference proteome</keyword>
<evidence type="ECO:0000313" key="6">
    <source>
        <dbReference type="Proteomes" id="UP000664052"/>
    </source>
</evidence>
<keyword evidence="3" id="KW-0325">Glycoprotein</keyword>
<dbReference type="EMBL" id="JAFIMU010000007">
    <property type="protein sequence ID" value="MBN8230749.1"/>
    <property type="molecule type" value="Genomic_DNA"/>
</dbReference>
<dbReference type="Proteomes" id="UP000664052">
    <property type="component" value="Unassembled WGS sequence"/>
</dbReference>
<reference evidence="5 6" key="1">
    <citation type="submission" date="2021-02" db="EMBL/GenBank/DDBJ databases">
        <title>De Novo genome assembly of isolated myxobacteria.</title>
        <authorList>
            <person name="Stevens D.C."/>
        </authorList>
    </citation>
    <scope>NUCLEOTIDE SEQUENCE [LARGE SCALE GENOMIC DNA]</scope>
    <source>
        <strain evidence="5 6">ATCC 29039</strain>
    </source>
</reference>
<dbReference type="RefSeq" id="WP_207054555.1">
    <property type="nucleotide sequence ID" value="NZ_JAFIMU010000007.1"/>
</dbReference>
<dbReference type="PROSITE" id="PS00018">
    <property type="entry name" value="EF_HAND_1"/>
    <property type="match status" value="3"/>
</dbReference>
<protein>
    <recommendedName>
        <fullName evidence="4">DUF7151 domain-containing protein</fullName>
    </recommendedName>
</protein>
<feature type="domain" description="DUF7151" evidence="4">
    <location>
        <begin position="84"/>
        <end position="127"/>
    </location>
</feature>